<evidence type="ECO:0000256" key="4">
    <source>
        <dbReference type="ARBA" id="ARBA00023163"/>
    </source>
</evidence>
<evidence type="ECO:0000313" key="6">
    <source>
        <dbReference type="Proteomes" id="UP000318384"/>
    </source>
</evidence>
<dbReference type="AlphaFoldDB" id="A0A517WXM3"/>
<dbReference type="EMBL" id="CP037422">
    <property type="protein sequence ID" value="QDU10006.1"/>
    <property type="molecule type" value="Genomic_DNA"/>
</dbReference>
<evidence type="ECO:0000313" key="5">
    <source>
        <dbReference type="EMBL" id="QDU10006.1"/>
    </source>
</evidence>
<keyword evidence="6" id="KW-1185">Reference proteome</keyword>
<keyword evidence="2" id="KW-0805">Transcription regulation</keyword>
<dbReference type="GO" id="GO:0003677">
    <property type="term" value="F:DNA binding"/>
    <property type="evidence" value="ECO:0007669"/>
    <property type="project" value="UniProtKB-KW"/>
</dbReference>
<sequence>MARKKTLHVTDTEFAVLRVLWQNGKETARRITEEVYPNCTASDFATVHSMLKRLEAKGAVKRDRSTHPHGFAAAVTESDIAGLKLAELADQLSDGSMAPFILHLMEAQKLSQEDADAIRKMLKNYKPKG</sequence>
<evidence type="ECO:0000256" key="3">
    <source>
        <dbReference type="ARBA" id="ARBA00023125"/>
    </source>
</evidence>
<name>A0A517WXM3_9PLAN</name>
<dbReference type="InterPro" id="IPR036388">
    <property type="entry name" value="WH-like_DNA-bd_sf"/>
</dbReference>
<dbReference type="Pfam" id="PF03965">
    <property type="entry name" value="Penicillinase_R"/>
    <property type="match status" value="1"/>
</dbReference>
<keyword evidence="4" id="KW-0804">Transcription</keyword>
<dbReference type="Gene3D" id="1.10.4040.10">
    <property type="entry name" value="Penicillinase repressor domain"/>
    <property type="match status" value="1"/>
</dbReference>
<dbReference type="SUPFAM" id="SSF46785">
    <property type="entry name" value="Winged helix' DNA-binding domain"/>
    <property type="match status" value="1"/>
</dbReference>
<evidence type="ECO:0000256" key="2">
    <source>
        <dbReference type="ARBA" id="ARBA00023015"/>
    </source>
</evidence>
<evidence type="ECO:0000256" key="1">
    <source>
        <dbReference type="ARBA" id="ARBA00011046"/>
    </source>
</evidence>
<comment type="similarity">
    <text evidence="1">Belongs to the BlaI transcriptional regulatory family.</text>
</comment>
<keyword evidence="3" id="KW-0238">DNA-binding</keyword>
<dbReference type="RefSeq" id="WP_145177151.1">
    <property type="nucleotide sequence ID" value="NZ_CP037422.1"/>
</dbReference>
<dbReference type="GO" id="GO:0045892">
    <property type="term" value="P:negative regulation of DNA-templated transcription"/>
    <property type="evidence" value="ECO:0007669"/>
    <property type="project" value="InterPro"/>
</dbReference>
<dbReference type="PIRSF" id="PIRSF019455">
    <property type="entry name" value="CopR_AtkY"/>
    <property type="match status" value="1"/>
</dbReference>
<dbReference type="OrthoDB" id="284965at2"/>
<proteinExistence type="inferred from homology"/>
<reference evidence="5 6" key="1">
    <citation type="submission" date="2019-03" db="EMBL/GenBank/DDBJ databases">
        <title>Deep-cultivation of Planctomycetes and their phenomic and genomic characterization uncovers novel biology.</title>
        <authorList>
            <person name="Wiegand S."/>
            <person name="Jogler M."/>
            <person name="Boedeker C."/>
            <person name="Pinto D."/>
            <person name="Vollmers J."/>
            <person name="Rivas-Marin E."/>
            <person name="Kohn T."/>
            <person name="Peeters S.H."/>
            <person name="Heuer A."/>
            <person name="Rast P."/>
            <person name="Oberbeckmann S."/>
            <person name="Bunk B."/>
            <person name="Jeske O."/>
            <person name="Meyerdierks A."/>
            <person name="Storesund J.E."/>
            <person name="Kallscheuer N."/>
            <person name="Luecker S."/>
            <person name="Lage O.M."/>
            <person name="Pohl T."/>
            <person name="Merkel B.J."/>
            <person name="Hornburger P."/>
            <person name="Mueller R.-W."/>
            <person name="Bruemmer F."/>
            <person name="Labrenz M."/>
            <person name="Spormann A.M."/>
            <person name="Op den Camp H."/>
            <person name="Overmann J."/>
            <person name="Amann R."/>
            <person name="Jetten M.S.M."/>
            <person name="Mascher T."/>
            <person name="Medema M.H."/>
            <person name="Devos D.P."/>
            <person name="Kaster A.-K."/>
            <person name="Ovreas L."/>
            <person name="Rohde M."/>
            <person name="Galperin M.Y."/>
            <person name="Jogler C."/>
        </authorList>
    </citation>
    <scope>NUCLEOTIDE SEQUENCE [LARGE SCALE GENOMIC DNA]</scope>
    <source>
        <strain evidence="5 6">V202</strain>
    </source>
</reference>
<dbReference type="Proteomes" id="UP000318384">
    <property type="component" value="Chromosome"/>
</dbReference>
<gene>
    <name evidence="5" type="primary">mecI_1</name>
    <name evidence="5" type="ORF">V202x_34030</name>
</gene>
<organism evidence="5 6">
    <name type="scientific">Gimesia aquarii</name>
    <dbReference type="NCBI Taxonomy" id="2527964"/>
    <lineage>
        <taxon>Bacteria</taxon>
        <taxon>Pseudomonadati</taxon>
        <taxon>Planctomycetota</taxon>
        <taxon>Planctomycetia</taxon>
        <taxon>Planctomycetales</taxon>
        <taxon>Planctomycetaceae</taxon>
        <taxon>Gimesia</taxon>
    </lineage>
</organism>
<dbReference type="Gene3D" id="1.10.10.10">
    <property type="entry name" value="Winged helix-like DNA-binding domain superfamily/Winged helix DNA-binding domain"/>
    <property type="match status" value="1"/>
</dbReference>
<accession>A0A517WXM3</accession>
<dbReference type="InterPro" id="IPR036390">
    <property type="entry name" value="WH_DNA-bd_sf"/>
</dbReference>
<dbReference type="InterPro" id="IPR005650">
    <property type="entry name" value="BlaI_family"/>
</dbReference>
<protein>
    <submittedName>
        <fullName evidence="5">Methicillin resistance regulatory protein MecI</fullName>
    </submittedName>
</protein>